<evidence type="ECO:0000313" key="3">
    <source>
        <dbReference type="EMBL" id="BDG71244.1"/>
    </source>
</evidence>
<dbReference type="PANTHER" id="PTHR39339">
    <property type="entry name" value="SLR1444 PROTEIN"/>
    <property type="match status" value="1"/>
</dbReference>
<proteinExistence type="predicted"/>
<dbReference type="InterPro" id="IPR007899">
    <property type="entry name" value="CHAD_dom"/>
</dbReference>
<evidence type="ECO:0000256" key="1">
    <source>
        <dbReference type="SAM" id="MobiDB-lite"/>
    </source>
</evidence>
<evidence type="ECO:0000259" key="2">
    <source>
        <dbReference type="PROSITE" id="PS51708"/>
    </source>
</evidence>
<evidence type="ECO:0000313" key="4">
    <source>
        <dbReference type="Proteomes" id="UP000831327"/>
    </source>
</evidence>
<dbReference type="InterPro" id="IPR038186">
    <property type="entry name" value="CHAD_dom_sf"/>
</dbReference>
<dbReference type="Pfam" id="PF05235">
    <property type="entry name" value="CHAD"/>
    <property type="match status" value="1"/>
</dbReference>
<dbReference type="Proteomes" id="UP000831327">
    <property type="component" value="Chromosome"/>
</dbReference>
<gene>
    <name evidence="3" type="ORF">Rmf_11730</name>
</gene>
<dbReference type="PANTHER" id="PTHR39339:SF1">
    <property type="entry name" value="CHAD DOMAIN-CONTAINING PROTEIN"/>
    <property type="match status" value="1"/>
</dbReference>
<dbReference type="RefSeq" id="WP_244458527.1">
    <property type="nucleotide sequence ID" value="NZ_AP025637.1"/>
</dbReference>
<dbReference type="SMART" id="SM00880">
    <property type="entry name" value="CHAD"/>
    <property type="match status" value="1"/>
</dbReference>
<sequence length="524" mass="55852">MPAAAAPASRSPIAEAETETPAVTLPGTPAAPATVTLEFSLPEAAAGRLARLAFVRAHRGGRTRGTVAEIIWSDTAEGRLAEQGLILEAPRRGLRVLRHLVPLPGAAWHPGQPVGAEPLPEGSEAPELADDAPLVAVAAFTGRRHSLSLTLAEGVVGIEILAGRLRSVAAERPVARVVLSGPLPAVIAAARGLAAELPLAPPLTTMAEDARAMAVGARARPHRLGQPDTAAATSVEDAFLRAVGHLLEALHQQAARIRHDGGPEPVHQSRVALRRLRSVLRVFRNVTDDAALRSLDARLREVVGILGPARDWDVFLAGIGQEIGDAFPDDARVAGLLRAAAARRTAAYDAALALVAAPGWRLLLIDALGVLLGRPWRVGAEAARIEALEMPARSFGRAVLDRRWARLRRAGADFETRSAEELHELRLDGKRLRYAAEVFAPLFDARRASRFLRRLAKLQDGLGIANDAAVARSLAQALGTPGAGRAWAVGVVEGWCEARVLEHRDDALRAWRRLGGKDRFWTGD</sequence>
<name>A0ABN6NXV9_9PROT</name>
<feature type="region of interest" description="Disordered" evidence="1">
    <location>
        <begin position="1"/>
        <end position="29"/>
    </location>
</feature>
<feature type="domain" description="CHAD" evidence="2">
    <location>
        <begin position="232"/>
        <end position="513"/>
    </location>
</feature>
<dbReference type="EMBL" id="AP025637">
    <property type="protein sequence ID" value="BDG71244.1"/>
    <property type="molecule type" value="Genomic_DNA"/>
</dbReference>
<organism evidence="3 4">
    <name type="scientific">Roseomonas fluvialis</name>
    <dbReference type="NCBI Taxonomy" id="1750527"/>
    <lineage>
        <taxon>Bacteria</taxon>
        <taxon>Pseudomonadati</taxon>
        <taxon>Pseudomonadota</taxon>
        <taxon>Alphaproteobacteria</taxon>
        <taxon>Acetobacterales</taxon>
        <taxon>Roseomonadaceae</taxon>
        <taxon>Roseomonas</taxon>
    </lineage>
</organism>
<dbReference type="PROSITE" id="PS51708">
    <property type="entry name" value="CHAD"/>
    <property type="match status" value="1"/>
</dbReference>
<dbReference type="Gene3D" id="1.40.20.10">
    <property type="entry name" value="CHAD domain"/>
    <property type="match status" value="1"/>
</dbReference>
<accession>A0ABN6NXV9</accession>
<keyword evidence="4" id="KW-1185">Reference proteome</keyword>
<feature type="compositionally biased region" description="Low complexity" evidence="1">
    <location>
        <begin position="1"/>
        <end position="15"/>
    </location>
</feature>
<reference evidence="3 4" key="1">
    <citation type="journal article" date="2016" name="Microbes Environ.">
        <title>Phylogenetically diverse aerobic anoxygenic phototrophic bacteria isolated from epilithic biofilms in Tama river, Japan.</title>
        <authorList>
            <person name="Hirose S."/>
            <person name="Matsuura K."/>
            <person name="Haruta S."/>
        </authorList>
    </citation>
    <scope>NUCLEOTIDE SEQUENCE [LARGE SCALE GENOMIC DNA]</scope>
    <source>
        <strain evidence="3 4">S08</strain>
    </source>
</reference>
<protein>
    <submittedName>
        <fullName evidence="3">Inorganic triphosphatase</fullName>
    </submittedName>
</protein>